<sequence length="134" mass="15556">MEVTNCKACGNLFNYTSGPRLCPNCMKKLEKKFAITKDYIRENPHANINTVAKECKVSIPQIKKWIREERLSFSQESGIGLECDNCGKMIRTGRFCAECKAKMINNLDNAYEKPKPVVQKKKEKEKERMRYLDK</sequence>
<keyword evidence="2" id="KW-0969">Cilium</keyword>
<evidence type="ECO:0000313" key="3">
    <source>
        <dbReference type="Proteomes" id="UP000604730"/>
    </source>
</evidence>
<feature type="region of interest" description="Disordered" evidence="1">
    <location>
        <begin position="115"/>
        <end position="134"/>
    </location>
</feature>
<protein>
    <submittedName>
        <fullName evidence="2">Flagellar protein</fullName>
    </submittedName>
</protein>
<organism evidence="2 3">
    <name type="scientific">Catonella massiliensis</name>
    <dbReference type="NCBI Taxonomy" id="2799636"/>
    <lineage>
        <taxon>Bacteria</taxon>
        <taxon>Bacillati</taxon>
        <taxon>Bacillota</taxon>
        <taxon>Clostridia</taxon>
        <taxon>Lachnospirales</taxon>
        <taxon>Lachnospiraceae</taxon>
        <taxon>Catonella</taxon>
    </lineage>
</organism>
<keyword evidence="2" id="KW-0282">Flagellum</keyword>
<gene>
    <name evidence="2" type="ORF">JJN12_02495</name>
</gene>
<accession>A0ABS1IXU8</accession>
<dbReference type="RefSeq" id="WP_208428217.1">
    <property type="nucleotide sequence ID" value="NZ_JAEPRJ010000001.1"/>
</dbReference>
<keyword evidence="3" id="KW-1185">Reference proteome</keyword>
<keyword evidence="2" id="KW-0966">Cell projection</keyword>
<name>A0ABS1IXU8_9FIRM</name>
<dbReference type="EMBL" id="JAEPRJ010000001">
    <property type="protein sequence ID" value="MBK5896657.1"/>
    <property type="molecule type" value="Genomic_DNA"/>
</dbReference>
<comment type="caution">
    <text evidence="2">The sequence shown here is derived from an EMBL/GenBank/DDBJ whole genome shotgun (WGS) entry which is preliminary data.</text>
</comment>
<dbReference type="Proteomes" id="UP000604730">
    <property type="component" value="Unassembled WGS sequence"/>
</dbReference>
<evidence type="ECO:0000256" key="1">
    <source>
        <dbReference type="SAM" id="MobiDB-lite"/>
    </source>
</evidence>
<evidence type="ECO:0000313" key="2">
    <source>
        <dbReference type="EMBL" id="MBK5896657.1"/>
    </source>
</evidence>
<reference evidence="2 3" key="1">
    <citation type="submission" date="2021-01" db="EMBL/GenBank/DDBJ databases">
        <title>Isolation and description of Catonella massiliensis sp. nov., a novel Catonella species, isolated from a stable periodontitis subject.</title>
        <authorList>
            <person name="Antezack A."/>
            <person name="Boxberger M."/>
            <person name="La Scola B."/>
            <person name="Monnet-Corti V."/>
        </authorList>
    </citation>
    <scope>NUCLEOTIDE SEQUENCE [LARGE SCALE GENOMIC DNA]</scope>
    <source>
        <strain evidence="2 3">Marseille-Q4567</strain>
    </source>
</reference>
<proteinExistence type="predicted"/>